<keyword evidence="1" id="KW-0472">Membrane</keyword>
<accession>A0A6I4MI96</accession>
<gene>
    <name evidence="2" type="ORF">F8568_016460</name>
</gene>
<evidence type="ECO:0000313" key="3">
    <source>
        <dbReference type="Proteomes" id="UP000462055"/>
    </source>
</evidence>
<keyword evidence="1" id="KW-0812">Transmembrane</keyword>
<comment type="caution">
    <text evidence="2">The sequence shown here is derived from an EMBL/GenBank/DDBJ whole genome shotgun (WGS) entry which is preliminary data.</text>
</comment>
<keyword evidence="3" id="KW-1185">Reference proteome</keyword>
<dbReference type="RefSeq" id="WP_151594415.1">
    <property type="nucleotide sequence ID" value="NZ_WBMS02000011.1"/>
</dbReference>
<feature type="transmembrane region" description="Helical" evidence="1">
    <location>
        <begin position="54"/>
        <end position="76"/>
    </location>
</feature>
<dbReference type="EMBL" id="WBMS02000011">
    <property type="protein sequence ID" value="MWA01936.1"/>
    <property type="molecule type" value="Genomic_DNA"/>
</dbReference>
<sequence length="316" mass="33773">MKVHPTDNLVRTLSRVDDASLAGFADRPGARRLMDDITAGPVPERRSRRRLPRLTLRIAAVGAVAAVTTAAVSLVMTDDEGRPRPAVPGIGSVAEAAVVLDHASAAAKSRPYTAPGPQQWLYTKFKMTAPAHPSGIATGGPYTTKSWELWRRVDGKNQYAAYENGKLGKSPATREAPLAARFDPLPTDPDALLRKIGGGNDLAFHTLGTILAESLHPPATEAAIFQAIKLIPHVTATAGVVDADGRPAVSLGLTDPAGWLRSEILLDPKTYRYLGERSITVQDHRVDGKVTVKRGTLQFIQVREAVGVVGEPGERP</sequence>
<evidence type="ECO:0000256" key="1">
    <source>
        <dbReference type="SAM" id="Phobius"/>
    </source>
</evidence>
<protein>
    <recommendedName>
        <fullName evidence="4">CU044_5270 family protein</fullName>
    </recommendedName>
</protein>
<reference evidence="2" key="1">
    <citation type="submission" date="2019-12" db="EMBL/GenBank/DDBJ databases">
        <title>Actinomadura physcomitrii sp. nov., a novel actinomycete isolated from moss [Physcomitrium sphaericum (Ludw) Fuernr].</title>
        <authorList>
            <person name="Zhuang X."/>
        </authorList>
    </citation>
    <scope>NUCLEOTIDE SEQUENCE [LARGE SCALE GENOMIC DNA]</scope>
    <source>
        <strain evidence="2">LD22</strain>
    </source>
</reference>
<dbReference type="AlphaFoldDB" id="A0A6I4MI96"/>
<proteinExistence type="predicted"/>
<name>A0A6I4MI96_9ACTN</name>
<organism evidence="2 3">
    <name type="scientific">Actinomadura physcomitrii</name>
    <dbReference type="NCBI Taxonomy" id="2650748"/>
    <lineage>
        <taxon>Bacteria</taxon>
        <taxon>Bacillati</taxon>
        <taxon>Actinomycetota</taxon>
        <taxon>Actinomycetes</taxon>
        <taxon>Streptosporangiales</taxon>
        <taxon>Thermomonosporaceae</taxon>
        <taxon>Actinomadura</taxon>
    </lineage>
</organism>
<dbReference type="NCBIfam" id="NF038083">
    <property type="entry name" value="CU044_5270_fam"/>
    <property type="match status" value="1"/>
</dbReference>
<dbReference type="Proteomes" id="UP000462055">
    <property type="component" value="Unassembled WGS sequence"/>
</dbReference>
<keyword evidence="1" id="KW-1133">Transmembrane helix</keyword>
<dbReference type="InterPro" id="IPR047789">
    <property type="entry name" value="CU044_5270-like"/>
</dbReference>
<evidence type="ECO:0000313" key="2">
    <source>
        <dbReference type="EMBL" id="MWA01936.1"/>
    </source>
</evidence>
<evidence type="ECO:0008006" key="4">
    <source>
        <dbReference type="Google" id="ProtNLM"/>
    </source>
</evidence>